<keyword evidence="3" id="KW-1185">Reference proteome</keyword>
<dbReference type="InterPro" id="IPR045601">
    <property type="entry name" value="DUF6455"/>
</dbReference>
<sequence length="89" mass="10050">MKPLGETTRHYWMAQRMAKATQTDLFGAQGAGVLSQEKWADIVQTCRGCSWVDGCEHWLSKQDGNSEIPRECPNFGAYMQLKKAALEEQ</sequence>
<feature type="domain" description="DUF6455" evidence="1">
    <location>
        <begin position="1"/>
        <end position="83"/>
    </location>
</feature>
<dbReference type="EMBL" id="CYSA01000019">
    <property type="protein sequence ID" value="CUH66079.1"/>
    <property type="molecule type" value="Genomic_DNA"/>
</dbReference>
<evidence type="ECO:0000313" key="2">
    <source>
        <dbReference type="EMBL" id="CUH66079.1"/>
    </source>
</evidence>
<name>A0A0P1FZM3_THAGE</name>
<proteinExistence type="predicted"/>
<dbReference type="RefSeq" id="WP_058262954.1">
    <property type="nucleotide sequence ID" value="NZ_CP051181.1"/>
</dbReference>
<dbReference type="Proteomes" id="UP000051587">
    <property type="component" value="Unassembled WGS sequence"/>
</dbReference>
<dbReference type="Pfam" id="PF20056">
    <property type="entry name" value="DUF6455"/>
    <property type="match status" value="1"/>
</dbReference>
<reference evidence="2 3" key="1">
    <citation type="submission" date="2015-09" db="EMBL/GenBank/DDBJ databases">
        <authorList>
            <consortium name="Swine Surveillance"/>
        </authorList>
    </citation>
    <scope>NUCLEOTIDE SEQUENCE [LARGE SCALE GENOMIC DNA]</scope>
    <source>
        <strain evidence="2 3">CECT 4357</strain>
    </source>
</reference>
<evidence type="ECO:0000259" key="1">
    <source>
        <dbReference type="Pfam" id="PF20056"/>
    </source>
</evidence>
<evidence type="ECO:0000313" key="3">
    <source>
        <dbReference type="Proteomes" id="UP000051587"/>
    </source>
</evidence>
<organism evidence="2 3">
    <name type="scientific">Thalassovita gelatinovora</name>
    <name type="common">Thalassobius gelatinovorus</name>
    <dbReference type="NCBI Taxonomy" id="53501"/>
    <lineage>
        <taxon>Bacteria</taxon>
        <taxon>Pseudomonadati</taxon>
        <taxon>Pseudomonadota</taxon>
        <taxon>Alphaproteobacteria</taxon>
        <taxon>Rhodobacterales</taxon>
        <taxon>Roseobacteraceae</taxon>
        <taxon>Thalassovita</taxon>
    </lineage>
</organism>
<dbReference type="AlphaFoldDB" id="A0A0P1FZM3"/>
<protein>
    <recommendedName>
        <fullName evidence="1">DUF6455 domain-containing protein</fullName>
    </recommendedName>
</protein>
<dbReference type="OrthoDB" id="7689275at2"/>
<gene>
    <name evidence="2" type="ORF">TG4357_02223</name>
</gene>
<dbReference type="STRING" id="53501.SAMN04488043_108172"/>
<accession>A0A0P1FZM3</accession>